<dbReference type="KEGG" id="gtt:GUITHDRAFT_133222"/>
<dbReference type="AlphaFoldDB" id="L1JX69"/>
<dbReference type="GeneID" id="17309762"/>
<evidence type="ECO:0000313" key="3">
    <source>
        <dbReference type="EnsemblProtists" id="EKX52785"/>
    </source>
</evidence>
<dbReference type="EMBL" id="JH992971">
    <property type="protein sequence ID" value="EKX52785.1"/>
    <property type="molecule type" value="Genomic_DNA"/>
</dbReference>
<evidence type="ECO:0000313" key="4">
    <source>
        <dbReference type="Proteomes" id="UP000011087"/>
    </source>
</evidence>
<gene>
    <name evidence="2" type="ORF">GUITHDRAFT_133222</name>
</gene>
<organism evidence="2">
    <name type="scientific">Guillardia theta (strain CCMP2712)</name>
    <name type="common">Cryptophyte</name>
    <dbReference type="NCBI Taxonomy" id="905079"/>
    <lineage>
        <taxon>Eukaryota</taxon>
        <taxon>Cryptophyceae</taxon>
        <taxon>Pyrenomonadales</taxon>
        <taxon>Geminigeraceae</taxon>
        <taxon>Guillardia</taxon>
    </lineage>
</organism>
<accession>L1JX69</accession>
<name>L1JX69_GUITC</name>
<dbReference type="RefSeq" id="XP_005839765.1">
    <property type="nucleotide sequence ID" value="XM_005839708.1"/>
</dbReference>
<dbReference type="Gene3D" id="2.30.42.10">
    <property type="match status" value="1"/>
</dbReference>
<evidence type="ECO:0000313" key="2">
    <source>
        <dbReference type="EMBL" id="EKX52785.1"/>
    </source>
</evidence>
<dbReference type="OrthoDB" id="6022242at2759"/>
<dbReference type="SUPFAM" id="SSF50156">
    <property type="entry name" value="PDZ domain-like"/>
    <property type="match status" value="1"/>
</dbReference>
<keyword evidence="4" id="KW-1185">Reference proteome</keyword>
<protein>
    <recommendedName>
        <fullName evidence="1">PDZ domain-containing protein</fullName>
    </recommendedName>
</protein>
<dbReference type="EnsemblProtists" id="EKX52785">
    <property type="protein sequence ID" value="EKX52785"/>
    <property type="gene ID" value="GUITHDRAFT_133222"/>
</dbReference>
<reference evidence="2 4" key="1">
    <citation type="journal article" date="2012" name="Nature">
        <title>Algal genomes reveal evolutionary mosaicism and the fate of nucleomorphs.</title>
        <authorList>
            <consortium name="DOE Joint Genome Institute"/>
            <person name="Curtis B.A."/>
            <person name="Tanifuji G."/>
            <person name="Burki F."/>
            <person name="Gruber A."/>
            <person name="Irimia M."/>
            <person name="Maruyama S."/>
            <person name="Arias M.C."/>
            <person name="Ball S.G."/>
            <person name="Gile G.H."/>
            <person name="Hirakawa Y."/>
            <person name="Hopkins J.F."/>
            <person name="Kuo A."/>
            <person name="Rensing S.A."/>
            <person name="Schmutz J."/>
            <person name="Symeonidi A."/>
            <person name="Elias M."/>
            <person name="Eveleigh R.J."/>
            <person name="Herman E.K."/>
            <person name="Klute M.J."/>
            <person name="Nakayama T."/>
            <person name="Obornik M."/>
            <person name="Reyes-Prieto A."/>
            <person name="Armbrust E.V."/>
            <person name="Aves S.J."/>
            <person name="Beiko R.G."/>
            <person name="Coutinho P."/>
            <person name="Dacks J.B."/>
            <person name="Durnford D.G."/>
            <person name="Fast N.M."/>
            <person name="Green B.R."/>
            <person name="Grisdale C.J."/>
            <person name="Hempel F."/>
            <person name="Henrissat B."/>
            <person name="Hoppner M.P."/>
            <person name="Ishida K."/>
            <person name="Kim E."/>
            <person name="Koreny L."/>
            <person name="Kroth P.G."/>
            <person name="Liu Y."/>
            <person name="Malik S.B."/>
            <person name="Maier U.G."/>
            <person name="McRose D."/>
            <person name="Mock T."/>
            <person name="Neilson J.A."/>
            <person name="Onodera N.T."/>
            <person name="Poole A.M."/>
            <person name="Pritham E.J."/>
            <person name="Richards T.A."/>
            <person name="Rocap G."/>
            <person name="Roy S.W."/>
            <person name="Sarai C."/>
            <person name="Schaack S."/>
            <person name="Shirato S."/>
            <person name="Slamovits C.H."/>
            <person name="Spencer D.F."/>
            <person name="Suzuki S."/>
            <person name="Worden A.Z."/>
            <person name="Zauner S."/>
            <person name="Barry K."/>
            <person name="Bell C."/>
            <person name="Bharti A.K."/>
            <person name="Crow J.A."/>
            <person name="Grimwood J."/>
            <person name="Kramer R."/>
            <person name="Lindquist E."/>
            <person name="Lucas S."/>
            <person name="Salamov A."/>
            <person name="McFadden G.I."/>
            <person name="Lane C.E."/>
            <person name="Keeling P.J."/>
            <person name="Gray M.W."/>
            <person name="Grigoriev I.V."/>
            <person name="Archibald J.M."/>
        </authorList>
    </citation>
    <scope>NUCLEOTIDE SEQUENCE</scope>
    <source>
        <strain evidence="2 4">CCMP2712</strain>
    </source>
</reference>
<dbReference type="HOGENOM" id="CLU_1436969_0_0_1"/>
<dbReference type="PROSITE" id="PS50106">
    <property type="entry name" value="PDZ"/>
    <property type="match status" value="1"/>
</dbReference>
<dbReference type="InterPro" id="IPR036034">
    <property type="entry name" value="PDZ_sf"/>
</dbReference>
<evidence type="ECO:0000259" key="1">
    <source>
        <dbReference type="PROSITE" id="PS50106"/>
    </source>
</evidence>
<reference evidence="4" key="2">
    <citation type="submission" date="2012-11" db="EMBL/GenBank/DDBJ databases">
        <authorList>
            <person name="Kuo A."/>
            <person name="Curtis B.A."/>
            <person name="Tanifuji G."/>
            <person name="Burki F."/>
            <person name="Gruber A."/>
            <person name="Irimia M."/>
            <person name="Maruyama S."/>
            <person name="Arias M.C."/>
            <person name="Ball S.G."/>
            <person name="Gile G.H."/>
            <person name="Hirakawa Y."/>
            <person name="Hopkins J.F."/>
            <person name="Rensing S.A."/>
            <person name="Schmutz J."/>
            <person name="Symeonidi A."/>
            <person name="Elias M."/>
            <person name="Eveleigh R.J."/>
            <person name="Herman E.K."/>
            <person name="Klute M.J."/>
            <person name="Nakayama T."/>
            <person name="Obornik M."/>
            <person name="Reyes-Prieto A."/>
            <person name="Armbrust E.V."/>
            <person name="Aves S.J."/>
            <person name="Beiko R.G."/>
            <person name="Coutinho P."/>
            <person name="Dacks J.B."/>
            <person name="Durnford D.G."/>
            <person name="Fast N.M."/>
            <person name="Green B.R."/>
            <person name="Grisdale C."/>
            <person name="Hempe F."/>
            <person name="Henrissat B."/>
            <person name="Hoppner M.P."/>
            <person name="Ishida K.-I."/>
            <person name="Kim E."/>
            <person name="Koreny L."/>
            <person name="Kroth P.G."/>
            <person name="Liu Y."/>
            <person name="Malik S.-B."/>
            <person name="Maier U.G."/>
            <person name="McRose D."/>
            <person name="Mock T."/>
            <person name="Neilson J.A."/>
            <person name="Onodera N.T."/>
            <person name="Poole A.M."/>
            <person name="Pritham E.J."/>
            <person name="Richards T.A."/>
            <person name="Rocap G."/>
            <person name="Roy S.W."/>
            <person name="Sarai C."/>
            <person name="Schaack S."/>
            <person name="Shirato S."/>
            <person name="Slamovits C.H."/>
            <person name="Spencer D.F."/>
            <person name="Suzuki S."/>
            <person name="Worden A.Z."/>
            <person name="Zauner S."/>
            <person name="Barry K."/>
            <person name="Bell C."/>
            <person name="Bharti A.K."/>
            <person name="Crow J.A."/>
            <person name="Grimwood J."/>
            <person name="Kramer R."/>
            <person name="Lindquist E."/>
            <person name="Lucas S."/>
            <person name="Salamov A."/>
            <person name="McFadden G.I."/>
            <person name="Lane C.E."/>
            <person name="Keeling P.J."/>
            <person name="Gray M.W."/>
            <person name="Grigoriev I.V."/>
            <person name="Archibald J.M."/>
        </authorList>
    </citation>
    <scope>NUCLEOTIDE SEQUENCE</scope>
    <source>
        <strain evidence="4">CCMP2712</strain>
    </source>
</reference>
<dbReference type="Proteomes" id="UP000011087">
    <property type="component" value="Unassembled WGS sequence"/>
</dbReference>
<dbReference type="InterPro" id="IPR001478">
    <property type="entry name" value="PDZ"/>
</dbReference>
<feature type="domain" description="PDZ" evidence="1">
    <location>
        <begin position="80"/>
        <end position="162"/>
    </location>
</feature>
<dbReference type="PaxDb" id="55529-EKX52785"/>
<reference evidence="3" key="3">
    <citation type="submission" date="2015-06" db="UniProtKB">
        <authorList>
            <consortium name="EnsemblProtists"/>
        </authorList>
    </citation>
    <scope>IDENTIFICATION</scope>
</reference>
<dbReference type="SMART" id="SM00228">
    <property type="entry name" value="PDZ"/>
    <property type="match status" value="1"/>
</dbReference>
<dbReference type="Pfam" id="PF00595">
    <property type="entry name" value="PDZ"/>
    <property type="match status" value="1"/>
</dbReference>
<proteinExistence type="predicted"/>
<sequence>MVSQEETFTPSLQKPQQPALPFMKLNAARFTSPPDQAPAPKIPRLWAAGNTPRVDGANPPVKHQGHNQSHHNLDITGVVQVTLKRVFPPGIIPPKGAMAGIGVQIEMKELEDEPGQFIHVVRKLAPGGTAYESGNVFVGDIILAIQGTSVENQPLSTVIQAITGPQGSDVTLILFREAAENTAQQAIQA</sequence>